<reference evidence="1" key="1">
    <citation type="submission" date="2017-06" db="EMBL/GenBank/DDBJ databases">
        <authorList>
            <person name="Kim H.J."/>
            <person name="Triplett B.A."/>
        </authorList>
    </citation>
    <scope>NUCLEOTIDE SEQUENCE [LARGE SCALE GENOMIC DNA]</scope>
    <source>
        <strain evidence="1">DSM 26170</strain>
    </source>
</reference>
<dbReference type="AlphaFoldDB" id="A0A238UM84"/>
<evidence type="ECO:0000313" key="1">
    <source>
        <dbReference type="EMBL" id="SNR22757.1"/>
    </source>
</evidence>
<organism evidence="1 3">
    <name type="scientific">Paracoccus sediminis</name>
    <dbReference type="NCBI Taxonomy" id="1214787"/>
    <lineage>
        <taxon>Bacteria</taxon>
        <taxon>Pseudomonadati</taxon>
        <taxon>Pseudomonadota</taxon>
        <taxon>Alphaproteobacteria</taxon>
        <taxon>Rhodobacterales</taxon>
        <taxon>Paracoccaceae</taxon>
        <taxon>Paracoccus</taxon>
    </lineage>
</organism>
<dbReference type="OrthoDB" id="1424774at2"/>
<sequence length="198" mass="21822">MLQPTEAPGQLFVIVIDETYGGDEDTWEFESERYRRDLERAFGTTFQEANVGPGADIPAFLTDLINARVPLWSAALVVFFAGKSIKDSFEAWIEMARAVRSFFDRPVILARHGAAVLAIEAALAEMNGIPKTIRLVRYRAGHLAEDTSLLDANLGNGIEDSPPTLNLGYVVHLFEMEVDGVLLRVSVDGRRATVARVS</sequence>
<accession>A0A238UM84</accession>
<dbReference type="Proteomes" id="UP000198409">
    <property type="component" value="Unassembled WGS sequence"/>
</dbReference>
<reference evidence="3" key="2">
    <citation type="submission" date="2017-06" db="EMBL/GenBank/DDBJ databases">
        <authorList>
            <person name="Varghese N."/>
            <person name="Submissions S."/>
        </authorList>
    </citation>
    <scope>NUCLEOTIDE SEQUENCE [LARGE SCALE GENOMIC DNA]</scope>
    <source>
        <strain evidence="3">DSM 26170</strain>
    </source>
</reference>
<keyword evidence="4" id="KW-1185">Reference proteome</keyword>
<proteinExistence type="predicted"/>
<dbReference type="EMBL" id="SIRL01000001">
    <property type="protein sequence ID" value="TBN53158.1"/>
    <property type="molecule type" value="Genomic_DNA"/>
</dbReference>
<name>A0A238UM84_9RHOB</name>
<evidence type="ECO:0000313" key="4">
    <source>
        <dbReference type="Proteomes" id="UP000292859"/>
    </source>
</evidence>
<evidence type="ECO:0000313" key="2">
    <source>
        <dbReference type="EMBL" id="TBN53158.1"/>
    </source>
</evidence>
<evidence type="ECO:0000313" key="3">
    <source>
        <dbReference type="Proteomes" id="UP000198409"/>
    </source>
</evidence>
<protein>
    <submittedName>
        <fullName evidence="1">Uncharacterized protein</fullName>
    </submittedName>
</protein>
<dbReference type="EMBL" id="FZNM01000001">
    <property type="protein sequence ID" value="SNR22757.1"/>
    <property type="molecule type" value="Genomic_DNA"/>
</dbReference>
<dbReference type="RefSeq" id="WP_089386174.1">
    <property type="nucleotide sequence ID" value="NZ_FZNM01000001.1"/>
</dbReference>
<gene>
    <name evidence="2" type="ORF">EYF88_02895</name>
    <name evidence="1" type="ORF">SAMN06265378_10146</name>
</gene>
<dbReference type="Proteomes" id="UP000292859">
    <property type="component" value="Unassembled WGS sequence"/>
</dbReference>
<reference evidence="2 4" key="3">
    <citation type="submission" date="2019-02" db="EMBL/GenBank/DDBJ databases">
        <authorList>
            <person name="Zhang G."/>
        </authorList>
    </citation>
    <scope>NUCLEOTIDE SEQUENCE [LARGE SCALE GENOMIC DNA]</scope>
    <source>
        <strain evidence="2 4">CMB17</strain>
    </source>
</reference>